<gene>
    <name evidence="1" type="ORF">SLEP1_g36371</name>
</gene>
<protein>
    <submittedName>
        <fullName evidence="1">Uncharacterized protein</fullName>
    </submittedName>
</protein>
<accession>A0AAV5KRA8</accession>
<evidence type="ECO:0000313" key="1">
    <source>
        <dbReference type="EMBL" id="GKV27169.1"/>
    </source>
</evidence>
<dbReference type="Proteomes" id="UP001054252">
    <property type="component" value="Unassembled WGS sequence"/>
</dbReference>
<keyword evidence="2" id="KW-1185">Reference proteome</keyword>
<comment type="caution">
    <text evidence="1">The sequence shown here is derived from an EMBL/GenBank/DDBJ whole genome shotgun (WGS) entry which is preliminary data.</text>
</comment>
<name>A0AAV5KRA8_9ROSI</name>
<organism evidence="1 2">
    <name type="scientific">Rubroshorea leprosula</name>
    <dbReference type="NCBI Taxonomy" id="152421"/>
    <lineage>
        <taxon>Eukaryota</taxon>
        <taxon>Viridiplantae</taxon>
        <taxon>Streptophyta</taxon>
        <taxon>Embryophyta</taxon>
        <taxon>Tracheophyta</taxon>
        <taxon>Spermatophyta</taxon>
        <taxon>Magnoliopsida</taxon>
        <taxon>eudicotyledons</taxon>
        <taxon>Gunneridae</taxon>
        <taxon>Pentapetalae</taxon>
        <taxon>rosids</taxon>
        <taxon>malvids</taxon>
        <taxon>Malvales</taxon>
        <taxon>Dipterocarpaceae</taxon>
        <taxon>Rubroshorea</taxon>
    </lineage>
</organism>
<dbReference type="AlphaFoldDB" id="A0AAV5KRA8"/>
<reference evidence="1 2" key="1">
    <citation type="journal article" date="2021" name="Commun. Biol.">
        <title>The genome of Shorea leprosula (Dipterocarpaceae) highlights the ecological relevance of drought in aseasonal tropical rainforests.</title>
        <authorList>
            <person name="Ng K.K.S."/>
            <person name="Kobayashi M.J."/>
            <person name="Fawcett J.A."/>
            <person name="Hatakeyama M."/>
            <person name="Paape T."/>
            <person name="Ng C.H."/>
            <person name="Ang C.C."/>
            <person name="Tnah L.H."/>
            <person name="Lee C.T."/>
            <person name="Nishiyama T."/>
            <person name="Sese J."/>
            <person name="O'Brien M.J."/>
            <person name="Copetti D."/>
            <person name="Mohd Noor M.I."/>
            <person name="Ong R.C."/>
            <person name="Putra M."/>
            <person name="Sireger I.Z."/>
            <person name="Indrioko S."/>
            <person name="Kosugi Y."/>
            <person name="Izuno A."/>
            <person name="Isagi Y."/>
            <person name="Lee S.L."/>
            <person name="Shimizu K.K."/>
        </authorList>
    </citation>
    <scope>NUCLEOTIDE SEQUENCE [LARGE SCALE GENOMIC DNA]</scope>
    <source>
        <strain evidence="1">214</strain>
    </source>
</reference>
<evidence type="ECO:0000313" key="2">
    <source>
        <dbReference type="Proteomes" id="UP001054252"/>
    </source>
</evidence>
<proteinExistence type="predicted"/>
<dbReference type="EMBL" id="BPVZ01000074">
    <property type="protein sequence ID" value="GKV27169.1"/>
    <property type="molecule type" value="Genomic_DNA"/>
</dbReference>
<sequence>MFWRLLGTVCPHGCMRSIGGLAVFRLGRLFCIS</sequence>